<evidence type="ECO:0000256" key="7">
    <source>
        <dbReference type="SAM" id="Phobius"/>
    </source>
</evidence>
<gene>
    <name evidence="9" type="ORF">CHLRE_10g443900v5</name>
</gene>
<keyword evidence="5 7" id="KW-0472">Membrane</keyword>
<evidence type="ECO:0000256" key="3">
    <source>
        <dbReference type="ARBA" id="ARBA00022692"/>
    </source>
</evidence>
<evidence type="ECO:0000313" key="9">
    <source>
        <dbReference type="EMBL" id="PNW77600.1"/>
    </source>
</evidence>
<protein>
    <recommendedName>
        <fullName evidence="8">Bicarbonate transporter-like transmembrane domain-containing protein</fullName>
    </recommendedName>
</protein>
<accession>A0A2K3DAP5</accession>
<evidence type="ECO:0000256" key="2">
    <source>
        <dbReference type="ARBA" id="ARBA00006262"/>
    </source>
</evidence>
<keyword evidence="3 7" id="KW-0812">Transmembrane</keyword>
<keyword evidence="10" id="KW-1185">Reference proteome</keyword>
<dbReference type="KEGG" id="cre:CHLRE_10g443900v5"/>
<dbReference type="Gramene" id="PNW77600">
    <property type="protein sequence ID" value="PNW77600"/>
    <property type="gene ID" value="CHLRE_10g443900v5"/>
</dbReference>
<keyword evidence="4 7" id="KW-1133">Transmembrane helix</keyword>
<evidence type="ECO:0000256" key="4">
    <source>
        <dbReference type="ARBA" id="ARBA00022989"/>
    </source>
</evidence>
<feature type="region of interest" description="Disordered" evidence="6">
    <location>
        <begin position="833"/>
        <end position="894"/>
    </location>
</feature>
<feature type="region of interest" description="Disordered" evidence="6">
    <location>
        <begin position="392"/>
        <end position="434"/>
    </location>
</feature>
<evidence type="ECO:0000256" key="6">
    <source>
        <dbReference type="SAM" id="MobiDB-lite"/>
    </source>
</evidence>
<feature type="region of interest" description="Disordered" evidence="6">
    <location>
        <begin position="612"/>
        <end position="679"/>
    </location>
</feature>
<feature type="compositionally biased region" description="Pro residues" evidence="6">
    <location>
        <begin position="836"/>
        <end position="848"/>
    </location>
</feature>
<dbReference type="Proteomes" id="UP000006906">
    <property type="component" value="Chromosome 10"/>
</dbReference>
<feature type="transmembrane region" description="Helical" evidence="7">
    <location>
        <begin position="126"/>
        <end position="147"/>
    </location>
</feature>
<reference evidence="9 10" key="1">
    <citation type="journal article" date="2007" name="Science">
        <title>The Chlamydomonas genome reveals the evolution of key animal and plant functions.</title>
        <authorList>
            <person name="Merchant S.S."/>
            <person name="Prochnik S.E."/>
            <person name="Vallon O."/>
            <person name="Harris E.H."/>
            <person name="Karpowicz S.J."/>
            <person name="Witman G.B."/>
            <person name="Terry A."/>
            <person name="Salamov A."/>
            <person name="Fritz-Laylin L.K."/>
            <person name="Marechal-Drouard L."/>
            <person name="Marshall W.F."/>
            <person name="Qu L.H."/>
            <person name="Nelson D.R."/>
            <person name="Sanderfoot A.A."/>
            <person name="Spalding M.H."/>
            <person name="Kapitonov V.V."/>
            <person name="Ren Q."/>
            <person name="Ferris P."/>
            <person name="Lindquist E."/>
            <person name="Shapiro H."/>
            <person name="Lucas S.M."/>
            <person name="Grimwood J."/>
            <person name="Schmutz J."/>
            <person name="Cardol P."/>
            <person name="Cerutti H."/>
            <person name="Chanfreau G."/>
            <person name="Chen C.L."/>
            <person name="Cognat V."/>
            <person name="Croft M.T."/>
            <person name="Dent R."/>
            <person name="Dutcher S."/>
            <person name="Fernandez E."/>
            <person name="Fukuzawa H."/>
            <person name="Gonzalez-Ballester D."/>
            <person name="Gonzalez-Halphen D."/>
            <person name="Hallmann A."/>
            <person name="Hanikenne M."/>
            <person name="Hippler M."/>
            <person name="Inwood W."/>
            <person name="Jabbari K."/>
            <person name="Kalanon M."/>
            <person name="Kuras R."/>
            <person name="Lefebvre P.A."/>
            <person name="Lemaire S.D."/>
            <person name="Lobanov A.V."/>
            <person name="Lohr M."/>
            <person name="Manuell A."/>
            <person name="Meier I."/>
            <person name="Mets L."/>
            <person name="Mittag M."/>
            <person name="Mittelmeier T."/>
            <person name="Moroney J.V."/>
            <person name="Moseley J."/>
            <person name="Napoli C."/>
            <person name="Nedelcu A.M."/>
            <person name="Niyogi K."/>
            <person name="Novoselov S.V."/>
            <person name="Paulsen I.T."/>
            <person name="Pazour G."/>
            <person name="Purton S."/>
            <person name="Ral J.P."/>
            <person name="Riano-Pachon D.M."/>
            <person name="Riekhof W."/>
            <person name="Rymarquis L."/>
            <person name="Schroda M."/>
            <person name="Stern D."/>
            <person name="Umen J."/>
            <person name="Willows R."/>
            <person name="Wilson N."/>
            <person name="Zimmer S.L."/>
            <person name="Allmer J."/>
            <person name="Balk J."/>
            <person name="Bisova K."/>
            <person name="Chen C.J."/>
            <person name="Elias M."/>
            <person name="Gendler K."/>
            <person name="Hauser C."/>
            <person name="Lamb M.R."/>
            <person name="Ledford H."/>
            <person name="Long J.C."/>
            <person name="Minagawa J."/>
            <person name="Page M.D."/>
            <person name="Pan J."/>
            <person name="Pootakham W."/>
            <person name="Roje S."/>
            <person name="Rose A."/>
            <person name="Stahlberg E."/>
            <person name="Terauchi A.M."/>
            <person name="Yang P."/>
            <person name="Ball S."/>
            <person name="Bowler C."/>
            <person name="Dieckmann C.L."/>
            <person name="Gladyshev V.N."/>
            <person name="Green P."/>
            <person name="Jorgensen R."/>
            <person name="Mayfield S."/>
            <person name="Mueller-Roeber B."/>
            <person name="Rajamani S."/>
            <person name="Sayre R.T."/>
            <person name="Brokstein P."/>
            <person name="Dubchak I."/>
            <person name="Goodstein D."/>
            <person name="Hornick L."/>
            <person name="Huang Y.W."/>
            <person name="Jhaveri J."/>
            <person name="Luo Y."/>
            <person name="Martinez D."/>
            <person name="Ngau W.C."/>
            <person name="Otillar B."/>
            <person name="Poliakov A."/>
            <person name="Porter A."/>
            <person name="Szajkowski L."/>
            <person name="Werner G."/>
            <person name="Zhou K."/>
            <person name="Grigoriev I.V."/>
            <person name="Rokhsar D.S."/>
            <person name="Grossman A.R."/>
        </authorList>
    </citation>
    <scope>NUCLEOTIDE SEQUENCE [LARGE SCALE GENOMIC DNA]</scope>
    <source>
        <strain evidence="10">CC-503</strain>
    </source>
</reference>
<dbReference type="EMBL" id="CM008971">
    <property type="protein sequence ID" value="PNW77600.1"/>
    <property type="molecule type" value="Genomic_DNA"/>
</dbReference>
<dbReference type="GO" id="GO:0005886">
    <property type="term" value="C:plasma membrane"/>
    <property type="evidence" value="ECO:0000318"/>
    <property type="project" value="GO_Central"/>
</dbReference>
<name>A0A2K3DAP5_CHLRE</name>
<feature type="compositionally biased region" description="Low complexity" evidence="6">
    <location>
        <begin position="849"/>
        <end position="867"/>
    </location>
</feature>
<dbReference type="FunCoup" id="A0A2K3DAP5">
    <property type="interactions" value="786"/>
</dbReference>
<feature type="compositionally biased region" description="Gly residues" evidence="6">
    <location>
        <begin position="885"/>
        <end position="894"/>
    </location>
</feature>
<feature type="transmembrane region" description="Helical" evidence="7">
    <location>
        <begin position="95"/>
        <end position="114"/>
    </location>
</feature>
<sequence length="1032" mass="104002">MEATPRPPQRWPGSDIVFEARRRLEVYSADWRDGFRVRARILAPSTYIFLASLLPALAFGLQLDSDTEGVLGVVQVLAATAITGVVQAVVGGQPLLIVGVAEPVVLIYGFMYDWAEGQQGLGRGRFLAWAAWVCVWTAVMVLLLAASGACRWVGAFTRFSGELFGGLIGVLFLQQAIKGLIAQFRLDPNASHSGEESAAADAYVWRLVNGLWSLLLAAGLLLGALAVVRARSWRFLSKPLRGLLADYGAPACVLVCTGVSFAVSPQAHGAAPPGVPRRVSTGDVWSGSSIDGSSSSSGWRVAARMGEVPGTYIAAALLPAFVIAVLFYFDHSVSSLMAQQPEYRLARPPAFALDLALLAAMTLGCGLMGLPPVNGVLPQAPMHTRSLATLGTRGVKGAAGRQPGPAADEDEVERRHSSGVEPAAAPTANGNSNSAVNGVVNGAITAAMHFPTAAVELAAASARLRPRRHPPAAAPAAVAASGGGGGGVGSVGGVITDVAAGGVRQPSTRVDGPHLGPPPGAALPAALASRPPSHLAQQPSPPAASAAAALRPQRLGSSGSGQGGQGAACAGQAGCRLGWQGAAGEGAEGGDGGAGDAGQPAAAAARRRLLNGRTSTEDAAAEQEAYRGEAAVGRGNPAAEMPHGTEGICRGSTSAPPSLLPRLQQQQQQQQQPPGVPPARGTALPLCVLEQRLSGLLQSLGVAACLFATPAIRQIPQAALWGYFAFMAVESFQGSQLVDRVLLLLTDPARRPALAAAGPHAPYLETVPFAVTAAFTGLQVLLLAGVWALVTWAGVAGVAFPLPIMALVPLRAFVLPRLFRPEHLRELDAAEYEQVPPAPPPPALPPPALLGSLSPPLSPLGSTASAPGRPGAAAELGQPTDEVPGLGGLLAGGGGAPLSPTGGAAAMVAAGTQPAVEVEAGEGAGAGAGAGGGLEPLVAVVVSGSGSGRGRQLQPHTDVLATAGSGDAAGGGATAAAGALDWEAERGLIESEHVGVQPVHHLTRSQLRQRMAAGAPAGVEAGVGATGQHAGG</sequence>
<evidence type="ECO:0000256" key="5">
    <source>
        <dbReference type="ARBA" id="ARBA00023136"/>
    </source>
</evidence>
<feature type="transmembrane region" description="Helical" evidence="7">
    <location>
        <begin position="159"/>
        <end position="177"/>
    </location>
</feature>
<dbReference type="GO" id="GO:0050801">
    <property type="term" value="P:monoatomic ion homeostasis"/>
    <property type="evidence" value="ECO:0000318"/>
    <property type="project" value="GO_Central"/>
</dbReference>
<dbReference type="GO" id="GO:0005452">
    <property type="term" value="F:solute:inorganic anion antiporter activity"/>
    <property type="evidence" value="ECO:0007669"/>
    <property type="project" value="InterPro"/>
</dbReference>
<feature type="transmembrane region" description="Helical" evidence="7">
    <location>
        <begin position="780"/>
        <end position="810"/>
    </location>
</feature>
<feature type="region of interest" description="Disordered" evidence="6">
    <location>
        <begin position="504"/>
        <end position="570"/>
    </location>
</feature>
<comment type="subcellular location">
    <subcellularLocation>
        <location evidence="1">Membrane</location>
        <topology evidence="1">Multi-pass membrane protein</topology>
    </subcellularLocation>
</comment>
<feature type="transmembrane region" description="Helical" evidence="7">
    <location>
        <begin position="211"/>
        <end position="230"/>
    </location>
</feature>
<feature type="domain" description="Bicarbonate transporter-like transmembrane" evidence="8">
    <location>
        <begin position="687"/>
        <end position="830"/>
    </location>
</feature>
<feature type="domain" description="Bicarbonate transporter-like transmembrane" evidence="8">
    <location>
        <begin position="17"/>
        <end position="189"/>
    </location>
</feature>
<comment type="similarity">
    <text evidence="2">Belongs to the anion exchanger (TC 2.A.31.3) family.</text>
</comment>
<dbReference type="ExpressionAtlas" id="A0A2K3DAP5">
    <property type="expression patterns" value="baseline"/>
</dbReference>
<dbReference type="GO" id="GO:0006820">
    <property type="term" value="P:monoatomic anion transport"/>
    <property type="evidence" value="ECO:0007669"/>
    <property type="project" value="InterPro"/>
</dbReference>
<dbReference type="InParanoid" id="A0A2K3DAP5"/>
<feature type="domain" description="Bicarbonate transporter-like transmembrane" evidence="8">
    <location>
        <begin position="211"/>
        <end position="397"/>
    </location>
</feature>
<dbReference type="GO" id="GO:0055085">
    <property type="term" value="P:transmembrane transport"/>
    <property type="evidence" value="ECO:0000318"/>
    <property type="project" value="GO_Central"/>
</dbReference>
<dbReference type="Gene3D" id="1.10.287.570">
    <property type="entry name" value="Helical hairpin bin"/>
    <property type="match status" value="1"/>
</dbReference>
<evidence type="ECO:0000256" key="1">
    <source>
        <dbReference type="ARBA" id="ARBA00004141"/>
    </source>
</evidence>
<dbReference type="PANTHER" id="PTHR11453:SF82">
    <property type="entry name" value="BORON TRANSPORTER 1"/>
    <property type="match status" value="1"/>
</dbReference>
<feature type="transmembrane region" description="Helical" evidence="7">
    <location>
        <begin position="310"/>
        <end position="329"/>
    </location>
</feature>
<organism evidence="9 10">
    <name type="scientific">Chlamydomonas reinhardtii</name>
    <name type="common">Chlamydomonas smithii</name>
    <dbReference type="NCBI Taxonomy" id="3055"/>
    <lineage>
        <taxon>Eukaryota</taxon>
        <taxon>Viridiplantae</taxon>
        <taxon>Chlorophyta</taxon>
        <taxon>core chlorophytes</taxon>
        <taxon>Chlorophyceae</taxon>
        <taxon>CS clade</taxon>
        <taxon>Chlamydomonadales</taxon>
        <taxon>Chlamydomonadaceae</taxon>
        <taxon>Chlamydomonas</taxon>
    </lineage>
</organism>
<dbReference type="AlphaFoldDB" id="A0A2K3DAP5"/>
<dbReference type="STRING" id="3055.A0A2K3DAP5"/>
<feature type="transmembrane region" description="Helical" evidence="7">
    <location>
        <begin position="350"/>
        <end position="370"/>
    </location>
</feature>
<dbReference type="GeneID" id="5716142"/>
<dbReference type="Pfam" id="PF00955">
    <property type="entry name" value="HCO3_cotransp"/>
    <property type="match status" value="3"/>
</dbReference>
<dbReference type="InterPro" id="IPR003020">
    <property type="entry name" value="HCO3_transpt_euk"/>
</dbReference>
<proteinExistence type="inferred from homology"/>
<dbReference type="GO" id="GO:0022857">
    <property type="term" value="F:transmembrane transporter activity"/>
    <property type="evidence" value="ECO:0000318"/>
    <property type="project" value="GO_Central"/>
</dbReference>
<feature type="transmembrane region" description="Helical" evidence="7">
    <location>
        <begin position="69"/>
        <end position="90"/>
    </location>
</feature>
<evidence type="ECO:0000313" key="10">
    <source>
        <dbReference type="Proteomes" id="UP000006906"/>
    </source>
</evidence>
<feature type="transmembrane region" description="Helical" evidence="7">
    <location>
        <begin position="41"/>
        <end position="63"/>
    </location>
</feature>
<dbReference type="OrthoDB" id="1735926at2759"/>
<feature type="compositionally biased region" description="Low complexity" evidence="6">
    <location>
        <begin position="522"/>
        <end position="557"/>
    </location>
</feature>
<dbReference type="RefSeq" id="XP_042920234.1">
    <property type="nucleotide sequence ID" value="XM_043066837.1"/>
</dbReference>
<dbReference type="PANTHER" id="PTHR11453">
    <property type="entry name" value="ANION EXCHANGE PROTEIN"/>
    <property type="match status" value="1"/>
</dbReference>
<dbReference type="InterPro" id="IPR011531">
    <property type="entry name" value="HCO3_transpt-like_TM_dom"/>
</dbReference>
<evidence type="ECO:0000259" key="8">
    <source>
        <dbReference type="Pfam" id="PF00955"/>
    </source>
</evidence>